<dbReference type="PROSITE" id="PS00565">
    <property type="entry name" value="ARGININOSUCCIN_SYN_2"/>
    <property type="match status" value="1"/>
</dbReference>
<dbReference type="GO" id="GO:0000050">
    <property type="term" value="P:urea cycle"/>
    <property type="evidence" value="ECO:0007669"/>
    <property type="project" value="TreeGrafter"/>
</dbReference>
<dbReference type="EnsemblProtists" id="EOD34470">
    <property type="protein sequence ID" value="EOD34470"/>
    <property type="gene ID" value="EMIHUDRAFT_441299"/>
</dbReference>
<evidence type="ECO:0000256" key="1">
    <source>
        <dbReference type="ARBA" id="ARBA00004967"/>
    </source>
</evidence>
<dbReference type="Proteomes" id="UP000013827">
    <property type="component" value="Unassembled WGS sequence"/>
</dbReference>
<evidence type="ECO:0000256" key="4">
    <source>
        <dbReference type="ARBA" id="ARBA00022598"/>
    </source>
</evidence>
<feature type="domain" description="Arginosuccinate synthase C-terminal" evidence="9">
    <location>
        <begin position="185"/>
        <end position="402"/>
    </location>
</feature>
<dbReference type="SUPFAM" id="SSF69864">
    <property type="entry name" value="Argininosuccinate synthetase, C-terminal domain"/>
    <property type="match status" value="1"/>
</dbReference>
<dbReference type="UniPathway" id="UPA00068">
    <property type="reaction ID" value="UER00113"/>
</dbReference>
<evidence type="ECO:0000259" key="8">
    <source>
        <dbReference type="Pfam" id="PF00764"/>
    </source>
</evidence>
<accession>A0A0D3KFD5</accession>
<keyword evidence="5" id="KW-0028">Amino-acid biosynthesis</keyword>
<evidence type="ECO:0000313" key="11">
    <source>
        <dbReference type="Proteomes" id="UP000013827"/>
    </source>
</evidence>
<dbReference type="GO" id="GO:0005737">
    <property type="term" value="C:cytoplasm"/>
    <property type="evidence" value="ECO:0007669"/>
    <property type="project" value="TreeGrafter"/>
</dbReference>
<dbReference type="InterPro" id="IPR014729">
    <property type="entry name" value="Rossmann-like_a/b/a_fold"/>
</dbReference>
<dbReference type="GO" id="GO:0004055">
    <property type="term" value="F:argininosuccinate synthase activity"/>
    <property type="evidence" value="ECO:0007669"/>
    <property type="project" value="UniProtKB-EC"/>
</dbReference>
<dbReference type="CDD" id="cd01999">
    <property type="entry name" value="ASS"/>
    <property type="match status" value="1"/>
</dbReference>
<dbReference type="GO" id="GO:0005524">
    <property type="term" value="F:ATP binding"/>
    <property type="evidence" value="ECO:0007669"/>
    <property type="project" value="UniProtKB-KW"/>
</dbReference>
<evidence type="ECO:0000256" key="2">
    <source>
        <dbReference type="ARBA" id="ARBA00012286"/>
    </source>
</evidence>
<protein>
    <recommendedName>
        <fullName evidence="2">argininosuccinate synthase</fullName>
        <ecNumber evidence="2">6.3.4.5</ecNumber>
    </recommendedName>
</protein>
<name>A0A0D3KFD5_EMIH1</name>
<proteinExistence type="predicted"/>
<dbReference type="GO" id="GO:0006526">
    <property type="term" value="P:L-arginine biosynthetic process"/>
    <property type="evidence" value="ECO:0007669"/>
    <property type="project" value="UniProtKB-KW"/>
</dbReference>
<reference evidence="10" key="2">
    <citation type="submission" date="2024-10" db="UniProtKB">
        <authorList>
            <consortium name="EnsemblProtists"/>
        </authorList>
    </citation>
    <scope>IDENTIFICATION</scope>
</reference>
<dbReference type="Pfam" id="PF00764">
    <property type="entry name" value="Arginosuc_synth"/>
    <property type="match status" value="1"/>
</dbReference>
<evidence type="ECO:0000256" key="5">
    <source>
        <dbReference type="ARBA" id="ARBA00022605"/>
    </source>
</evidence>
<dbReference type="KEGG" id="ehx:EMIHUDRAFT_441299"/>
<dbReference type="InterPro" id="IPR024074">
    <property type="entry name" value="AS_cat/multimer_dom_body"/>
</dbReference>
<evidence type="ECO:0000259" key="9">
    <source>
        <dbReference type="Pfam" id="PF20979"/>
    </source>
</evidence>
<dbReference type="eggNOG" id="KOG1706">
    <property type="taxonomic scope" value="Eukaryota"/>
</dbReference>
<dbReference type="InterPro" id="IPR001518">
    <property type="entry name" value="Arginosuc_synth"/>
</dbReference>
<dbReference type="PaxDb" id="2903-EOD34470"/>
<dbReference type="OMA" id="WRWTVSP"/>
<keyword evidence="6" id="KW-0547">Nucleotide-binding</keyword>
<dbReference type="InterPro" id="IPR023434">
    <property type="entry name" value="Arginosuc_synth_type_1_subfam"/>
</dbReference>
<dbReference type="Gene3D" id="3.90.1260.10">
    <property type="entry name" value="Argininosuccinate synthetase, chain A, domain 2"/>
    <property type="match status" value="1"/>
</dbReference>
<evidence type="ECO:0000313" key="10">
    <source>
        <dbReference type="EnsemblProtists" id="EOD34470"/>
    </source>
</evidence>
<reference evidence="11" key="1">
    <citation type="journal article" date="2013" name="Nature">
        <title>Pan genome of the phytoplankton Emiliania underpins its global distribution.</title>
        <authorList>
            <person name="Read B.A."/>
            <person name="Kegel J."/>
            <person name="Klute M.J."/>
            <person name="Kuo A."/>
            <person name="Lefebvre S.C."/>
            <person name="Maumus F."/>
            <person name="Mayer C."/>
            <person name="Miller J."/>
            <person name="Monier A."/>
            <person name="Salamov A."/>
            <person name="Young J."/>
            <person name="Aguilar M."/>
            <person name="Claverie J.M."/>
            <person name="Frickenhaus S."/>
            <person name="Gonzalez K."/>
            <person name="Herman E.K."/>
            <person name="Lin Y.C."/>
            <person name="Napier J."/>
            <person name="Ogata H."/>
            <person name="Sarno A.F."/>
            <person name="Shmutz J."/>
            <person name="Schroeder D."/>
            <person name="de Vargas C."/>
            <person name="Verret F."/>
            <person name="von Dassow P."/>
            <person name="Valentin K."/>
            <person name="Van de Peer Y."/>
            <person name="Wheeler G."/>
            <person name="Dacks J.B."/>
            <person name="Delwiche C.F."/>
            <person name="Dyhrman S.T."/>
            <person name="Glockner G."/>
            <person name="John U."/>
            <person name="Richards T."/>
            <person name="Worden A.Z."/>
            <person name="Zhang X."/>
            <person name="Grigoriev I.V."/>
            <person name="Allen A.E."/>
            <person name="Bidle K."/>
            <person name="Borodovsky M."/>
            <person name="Bowler C."/>
            <person name="Brownlee C."/>
            <person name="Cock J.M."/>
            <person name="Elias M."/>
            <person name="Gladyshev V.N."/>
            <person name="Groth M."/>
            <person name="Guda C."/>
            <person name="Hadaegh A."/>
            <person name="Iglesias-Rodriguez M.D."/>
            <person name="Jenkins J."/>
            <person name="Jones B.M."/>
            <person name="Lawson T."/>
            <person name="Leese F."/>
            <person name="Lindquist E."/>
            <person name="Lobanov A."/>
            <person name="Lomsadze A."/>
            <person name="Malik S.B."/>
            <person name="Marsh M.E."/>
            <person name="Mackinder L."/>
            <person name="Mock T."/>
            <person name="Mueller-Roeber B."/>
            <person name="Pagarete A."/>
            <person name="Parker M."/>
            <person name="Probert I."/>
            <person name="Quesneville H."/>
            <person name="Raines C."/>
            <person name="Rensing S.A."/>
            <person name="Riano-Pachon D.M."/>
            <person name="Richier S."/>
            <person name="Rokitta S."/>
            <person name="Shiraiwa Y."/>
            <person name="Soanes D.M."/>
            <person name="van der Giezen M."/>
            <person name="Wahlund T.M."/>
            <person name="Williams B."/>
            <person name="Wilson W."/>
            <person name="Wolfe G."/>
            <person name="Wurch L.L."/>
        </authorList>
    </citation>
    <scope>NUCLEOTIDE SEQUENCE</scope>
</reference>
<dbReference type="GO" id="GO:0000053">
    <property type="term" value="P:argininosuccinate metabolic process"/>
    <property type="evidence" value="ECO:0007669"/>
    <property type="project" value="TreeGrafter"/>
</dbReference>
<feature type="domain" description="Arginosuccinate synthase-like N-terminal" evidence="8">
    <location>
        <begin position="16"/>
        <end position="175"/>
    </location>
</feature>
<dbReference type="SUPFAM" id="SSF52402">
    <property type="entry name" value="Adenine nucleotide alpha hydrolases-like"/>
    <property type="match status" value="1"/>
</dbReference>
<dbReference type="STRING" id="2903.R1F6E1"/>
<dbReference type="HOGENOM" id="CLU_032784_4_1_1"/>
<dbReference type="InterPro" id="IPR048267">
    <property type="entry name" value="Arginosuc_syn_N"/>
</dbReference>
<evidence type="ECO:0000256" key="3">
    <source>
        <dbReference type="ARBA" id="ARBA00022571"/>
    </source>
</evidence>
<dbReference type="AlphaFoldDB" id="A0A0D3KFD5"/>
<dbReference type="RefSeq" id="XP_005786899.1">
    <property type="nucleotide sequence ID" value="XM_005786842.1"/>
</dbReference>
<comment type="pathway">
    <text evidence="1">Amino-acid biosynthesis; L-arginine biosynthesis; L-arginine from L-ornithine and carbamoyl phosphate: step 2/3.</text>
</comment>
<dbReference type="PANTHER" id="PTHR11587:SF2">
    <property type="entry name" value="ARGININOSUCCINATE SYNTHASE"/>
    <property type="match status" value="1"/>
</dbReference>
<keyword evidence="11" id="KW-1185">Reference proteome</keyword>
<keyword evidence="3" id="KW-0055">Arginine biosynthesis</keyword>
<dbReference type="PANTHER" id="PTHR11587">
    <property type="entry name" value="ARGININOSUCCINATE SYNTHASE"/>
    <property type="match status" value="1"/>
</dbReference>
<evidence type="ECO:0000256" key="6">
    <source>
        <dbReference type="ARBA" id="ARBA00022741"/>
    </source>
</evidence>
<organism evidence="10 11">
    <name type="scientific">Emiliania huxleyi (strain CCMP1516)</name>
    <dbReference type="NCBI Taxonomy" id="280463"/>
    <lineage>
        <taxon>Eukaryota</taxon>
        <taxon>Haptista</taxon>
        <taxon>Haptophyta</taxon>
        <taxon>Prymnesiophyceae</taxon>
        <taxon>Isochrysidales</taxon>
        <taxon>Noelaerhabdaceae</taxon>
        <taxon>Emiliania</taxon>
    </lineage>
</organism>
<dbReference type="Pfam" id="PF20979">
    <property type="entry name" value="Arginosuc_syn_C"/>
    <property type="match status" value="1"/>
</dbReference>
<dbReference type="InterPro" id="IPR018223">
    <property type="entry name" value="Arginosuc_synth_CS"/>
</dbReference>
<dbReference type="GeneID" id="17279740"/>
<dbReference type="Gene3D" id="3.40.50.620">
    <property type="entry name" value="HUPs"/>
    <property type="match status" value="1"/>
</dbReference>
<keyword evidence="7" id="KW-0067">ATP-binding</keyword>
<evidence type="ECO:0000256" key="7">
    <source>
        <dbReference type="ARBA" id="ARBA00022840"/>
    </source>
</evidence>
<dbReference type="InterPro" id="IPR048268">
    <property type="entry name" value="Arginosuc_syn_C"/>
</dbReference>
<dbReference type="NCBIfam" id="TIGR00032">
    <property type="entry name" value="argG"/>
    <property type="match status" value="1"/>
</dbReference>
<keyword evidence="4" id="KW-0436">Ligase</keyword>
<dbReference type="EC" id="6.3.4.5" evidence="2"/>
<sequence length="412" mass="44363">MALSAKDLRGKLVGVCVSGGLDSKTVSKRLVEEGVQVLAFSADLGQPDEDDIQNVSKRMATCGVETVIVDLKAEMAEGCFDVVRCQARYDGGYWNTTGIGRIVTCHGLVTAMQKRGVQVLSHGATGRGNDQMRFERYTNVLAPSMLVYAPWRDPALLKEFPGRSEMVTYLSKFGIEAFVGPKKKYSTDANLAGLSHEAEDLESVQTPMTIVDPEMGVWPKDAPDAEELVELTFDGARCVAVNGKRLSPLEVISLANTIGGRNGLGISHALENRIIGTKSRGVYEAPGMELLGRALEYLYQAVLDRRAAALFAHLSSLVSNQIYDGRWFDPATVAARKAIHELTKTASGVVKVGCYKGNIHFHSLSDVAASLYNEADSSMEASDGLNPVSSQGYAEIQAVEARSLALAGQIAK</sequence>